<dbReference type="Proteomes" id="UP000095283">
    <property type="component" value="Unplaced"/>
</dbReference>
<dbReference type="AlphaFoldDB" id="A0A1I7X1L4"/>
<reference evidence="2" key="1">
    <citation type="submission" date="2016-11" db="UniProtKB">
        <authorList>
            <consortium name="WormBaseParasite"/>
        </authorList>
    </citation>
    <scope>IDENTIFICATION</scope>
</reference>
<protein>
    <submittedName>
        <fullName evidence="2">Uncharacterized protein</fullName>
    </submittedName>
</protein>
<sequence>MIGATTPSVHHLENTFCHTRPQLKKTACCGHKLDELVFPKDSPWDLGPVSETASP</sequence>
<accession>A0A1I7X1L4</accession>
<dbReference type="WBParaSite" id="Hba_11345">
    <property type="protein sequence ID" value="Hba_11345"/>
    <property type="gene ID" value="Hba_11345"/>
</dbReference>
<name>A0A1I7X1L4_HETBA</name>
<proteinExistence type="predicted"/>
<organism evidence="1 2">
    <name type="scientific">Heterorhabditis bacteriophora</name>
    <name type="common">Entomopathogenic nematode worm</name>
    <dbReference type="NCBI Taxonomy" id="37862"/>
    <lineage>
        <taxon>Eukaryota</taxon>
        <taxon>Metazoa</taxon>
        <taxon>Ecdysozoa</taxon>
        <taxon>Nematoda</taxon>
        <taxon>Chromadorea</taxon>
        <taxon>Rhabditida</taxon>
        <taxon>Rhabditina</taxon>
        <taxon>Rhabditomorpha</taxon>
        <taxon>Strongyloidea</taxon>
        <taxon>Heterorhabditidae</taxon>
        <taxon>Heterorhabditis</taxon>
    </lineage>
</organism>
<evidence type="ECO:0000313" key="2">
    <source>
        <dbReference type="WBParaSite" id="Hba_11345"/>
    </source>
</evidence>
<evidence type="ECO:0000313" key="1">
    <source>
        <dbReference type="Proteomes" id="UP000095283"/>
    </source>
</evidence>
<keyword evidence="1" id="KW-1185">Reference proteome</keyword>